<proteinExistence type="predicted"/>
<dbReference type="GeneID" id="43759285"/>
<evidence type="ECO:0000313" key="1">
    <source>
        <dbReference type="EMBL" id="SDI91441.1"/>
    </source>
</evidence>
<name>A0A1G8PFV5_ANEMI</name>
<accession>A0A1G8PFV5</accession>
<reference evidence="1 2" key="1">
    <citation type="submission" date="2016-10" db="EMBL/GenBank/DDBJ databases">
        <authorList>
            <person name="de Groot N.N."/>
        </authorList>
    </citation>
    <scope>NUCLEOTIDE SEQUENCE [LARGE SCALE GENOMIC DNA]</scope>
    <source>
        <strain evidence="1 2">DSM 2895</strain>
    </source>
</reference>
<organism evidence="1 2">
    <name type="scientific">Aneurinibacillus migulanus</name>
    <name type="common">Bacillus migulanus</name>
    <dbReference type="NCBI Taxonomy" id="47500"/>
    <lineage>
        <taxon>Bacteria</taxon>
        <taxon>Bacillati</taxon>
        <taxon>Bacillota</taxon>
        <taxon>Bacilli</taxon>
        <taxon>Bacillales</taxon>
        <taxon>Paenibacillaceae</taxon>
        <taxon>Aneurinibacillus group</taxon>
        <taxon>Aneurinibacillus</taxon>
    </lineage>
</organism>
<evidence type="ECO:0000313" key="2">
    <source>
        <dbReference type="Proteomes" id="UP000182836"/>
    </source>
</evidence>
<gene>
    <name evidence="1" type="ORF">SAMN04487909_10973</name>
</gene>
<dbReference type="RefSeq" id="WP_158502360.1">
    <property type="nucleotide sequence ID" value="NZ_BJOA01000067.1"/>
</dbReference>
<sequence>MFEPKELEVIQAALELYREYRGDDLYVYDEHVNVTEILKKIYTREFKEDKQHA</sequence>
<dbReference type="Proteomes" id="UP000182836">
    <property type="component" value="Unassembled WGS sequence"/>
</dbReference>
<protein>
    <submittedName>
        <fullName evidence="1">Uncharacterized protein</fullName>
    </submittedName>
</protein>
<dbReference type="EMBL" id="FNED01000009">
    <property type="protein sequence ID" value="SDI91441.1"/>
    <property type="molecule type" value="Genomic_DNA"/>
</dbReference>
<dbReference type="AlphaFoldDB" id="A0A1G8PFV5"/>